<evidence type="ECO:0000259" key="1">
    <source>
        <dbReference type="PROSITE" id="PS51340"/>
    </source>
</evidence>
<name>A0ABS4E116_9HYPH</name>
<proteinExistence type="predicted"/>
<dbReference type="EMBL" id="JAGGJU010000008">
    <property type="protein sequence ID" value="MBP1851623.1"/>
    <property type="molecule type" value="Genomic_DNA"/>
</dbReference>
<dbReference type="InterPro" id="IPR052353">
    <property type="entry name" value="Benzoxazolinone_Detox_Enz"/>
</dbReference>
<reference evidence="2 3" key="1">
    <citation type="submission" date="2021-03" db="EMBL/GenBank/DDBJ databases">
        <title>Genomic Encyclopedia of Type Strains, Phase IV (KMG-IV): sequencing the most valuable type-strain genomes for metagenomic binning, comparative biology and taxonomic classification.</title>
        <authorList>
            <person name="Goeker M."/>
        </authorList>
    </citation>
    <scope>NUCLEOTIDE SEQUENCE [LARGE SCALE GENOMIC DNA]</scope>
    <source>
        <strain evidence="2 3">DSM 21600</strain>
    </source>
</reference>
<keyword evidence="3" id="KW-1185">Reference proteome</keyword>
<protein>
    <submittedName>
        <fullName evidence="2">MOSC domain-containing protein YiiM</fullName>
    </submittedName>
</protein>
<dbReference type="Pfam" id="PF03473">
    <property type="entry name" value="MOSC"/>
    <property type="match status" value="1"/>
</dbReference>
<dbReference type="PROSITE" id="PS51340">
    <property type="entry name" value="MOSC"/>
    <property type="match status" value="1"/>
</dbReference>
<dbReference type="Gene3D" id="2.40.33.20">
    <property type="entry name" value="PK beta-barrel domain-like"/>
    <property type="match status" value="1"/>
</dbReference>
<accession>A0ABS4E116</accession>
<evidence type="ECO:0000313" key="3">
    <source>
        <dbReference type="Proteomes" id="UP000759443"/>
    </source>
</evidence>
<dbReference type="InterPro" id="IPR011037">
    <property type="entry name" value="Pyrv_Knase-like_insert_dom_sf"/>
</dbReference>
<organism evidence="2 3">
    <name type="scientific">Rhizobium halophytocola</name>
    <dbReference type="NCBI Taxonomy" id="735519"/>
    <lineage>
        <taxon>Bacteria</taxon>
        <taxon>Pseudomonadati</taxon>
        <taxon>Pseudomonadota</taxon>
        <taxon>Alphaproteobacteria</taxon>
        <taxon>Hyphomicrobiales</taxon>
        <taxon>Rhizobiaceae</taxon>
        <taxon>Rhizobium/Agrobacterium group</taxon>
        <taxon>Rhizobium</taxon>
    </lineage>
</organism>
<dbReference type="SUPFAM" id="SSF50800">
    <property type="entry name" value="PK beta-barrel domain-like"/>
    <property type="match status" value="1"/>
</dbReference>
<dbReference type="RefSeq" id="WP_209946477.1">
    <property type="nucleotide sequence ID" value="NZ_JAGGJU010000008.1"/>
</dbReference>
<dbReference type="InterPro" id="IPR005302">
    <property type="entry name" value="MoCF_Sase_C"/>
</dbReference>
<gene>
    <name evidence="2" type="ORF">J2Z17_003071</name>
</gene>
<feature type="domain" description="MOSC" evidence="1">
    <location>
        <begin position="26"/>
        <end position="160"/>
    </location>
</feature>
<dbReference type="PANTHER" id="PTHR30212">
    <property type="entry name" value="PROTEIN YIIM"/>
    <property type="match status" value="1"/>
</dbReference>
<dbReference type="PANTHER" id="PTHR30212:SF2">
    <property type="entry name" value="PROTEIN YIIM"/>
    <property type="match status" value="1"/>
</dbReference>
<comment type="caution">
    <text evidence="2">The sequence shown here is derived from an EMBL/GenBank/DDBJ whole genome shotgun (WGS) entry which is preliminary data.</text>
</comment>
<evidence type="ECO:0000313" key="2">
    <source>
        <dbReference type="EMBL" id="MBP1851623.1"/>
    </source>
</evidence>
<dbReference type="Proteomes" id="UP000759443">
    <property type="component" value="Unassembled WGS sequence"/>
</dbReference>
<sequence>MKILAICLGTPKAVPGKRFKSGIWKSPRNAAVMVDAEGLVGDAICNRDHHGGPDQAVYVEGGETLKWWESELGYPLEPGAFGENLVIEGLDNRDLGAGDRLVIGDVVLEATAPRTPCATFAAKMDDPMFVKRYTRAGRAGAYFRVITPGLLEAGQTVDYRPYGGDRVTIPQMMEAIASRPDTAQRTRLLDAPISIRLRSFFEKQVP</sequence>